<protein>
    <submittedName>
        <fullName evidence="1">Uncharacterized protein</fullName>
    </submittedName>
</protein>
<accession>A0ABZ0UJD0</accession>
<proteinExistence type="predicted"/>
<dbReference type="EMBL" id="CP110820">
    <property type="protein sequence ID" value="WPX96203.1"/>
    <property type="molecule type" value="Genomic_DNA"/>
</dbReference>
<gene>
    <name evidence="1" type="ORF">Bandiella_00312</name>
</gene>
<sequence>MYIDEIKKQMNSEISDYIRHYDDKIVSKKVGEFFF</sequence>
<keyword evidence="2" id="KW-1185">Reference proteome</keyword>
<evidence type="ECO:0000313" key="1">
    <source>
        <dbReference type="EMBL" id="WPX96203.1"/>
    </source>
</evidence>
<evidence type="ECO:0000313" key="2">
    <source>
        <dbReference type="Proteomes" id="UP001327219"/>
    </source>
</evidence>
<reference evidence="1 2" key="1">
    <citation type="submission" date="2022-11" db="EMBL/GenBank/DDBJ databases">
        <title>Host association and intracellularity evolved multiple times independently in the Rickettsiales.</title>
        <authorList>
            <person name="Castelli M."/>
            <person name="Nardi T."/>
            <person name="Gammuto L."/>
            <person name="Bellinzona G."/>
            <person name="Sabaneyeva E."/>
            <person name="Potekhin A."/>
            <person name="Serra V."/>
            <person name="Petroni G."/>
            <person name="Sassera D."/>
        </authorList>
    </citation>
    <scope>NUCLEOTIDE SEQUENCE [LARGE SCALE GENOMIC DNA]</scope>
    <source>
        <strain evidence="1 2">NDG2</strain>
    </source>
</reference>
<organism evidence="1 2">
    <name type="scientific">Candidatus Bandiella euplotis</name>
    <dbReference type="NCBI Taxonomy" id="1664265"/>
    <lineage>
        <taxon>Bacteria</taxon>
        <taxon>Pseudomonadati</taxon>
        <taxon>Pseudomonadota</taxon>
        <taxon>Alphaproteobacteria</taxon>
        <taxon>Rickettsiales</taxon>
        <taxon>Candidatus Midichloriaceae</taxon>
        <taxon>Candidatus Bandiella</taxon>
    </lineage>
</organism>
<name>A0ABZ0UJD0_9RICK</name>
<dbReference type="Proteomes" id="UP001327219">
    <property type="component" value="Chromosome"/>
</dbReference>